<sequence length="350" mass="35487">MRFSLPSERRSTGPRYEEIDKRQNAELIHEIKLRFVPRAGGGGGGRGGGGGGGGRGGSGGGGVPGKNVLTELLGGSGGGSRGGVTFSGTNGNRGASSYGAGGGSVTSISSGAFIGRPIGGGARPQVYGNSRYGSGYTYGGGSSVAGRGFPFGYWPVFVPIGGGAGYYGYREYGPANNGSRPGGQMQQALVRSTDWPPESNGGNTTTNNATASYYIVGDADSVSAVMEALVAQCSVVNATGTAVDDNNPTVHVEEAVQYYRASSFMLALTSYNNSANLPSNAPADNSTEAPPPSADTPLPTGTNTTFLNCLNETIGASVPIMDAAPGTLRATAGLNAVGMLWLVIWLLKIF</sequence>
<evidence type="ECO:0000313" key="2">
    <source>
        <dbReference type="EMBL" id="CAE6491156.1"/>
    </source>
</evidence>
<gene>
    <name evidence="2" type="ORF">RDB_LOCUS101312</name>
</gene>
<evidence type="ECO:0000313" key="3">
    <source>
        <dbReference type="Proteomes" id="UP000663853"/>
    </source>
</evidence>
<dbReference type="AlphaFoldDB" id="A0A8H3HA92"/>
<feature type="region of interest" description="Disordered" evidence="1">
    <location>
        <begin position="277"/>
        <end position="302"/>
    </location>
</feature>
<accession>A0A8H3HA92</accession>
<name>A0A8H3HA92_9AGAM</name>
<feature type="compositionally biased region" description="Basic and acidic residues" evidence="1">
    <location>
        <begin position="7"/>
        <end position="21"/>
    </location>
</feature>
<dbReference type="Proteomes" id="UP000663853">
    <property type="component" value="Unassembled WGS sequence"/>
</dbReference>
<feature type="compositionally biased region" description="Gly residues" evidence="1">
    <location>
        <begin position="39"/>
        <end position="64"/>
    </location>
</feature>
<proteinExistence type="predicted"/>
<feature type="region of interest" description="Disordered" evidence="1">
    <location>
        <begin position="1"/>
        <end position="21"/>
    </location>
</feature>
<evidence type="ECO:0000256" key="1">
    <source>
        <dbReference type="SAM" id="MobiDB-lite"/>
    </source>
</evidence>
<protein>
    <recommendedName>
        <fullName evidence="4">Catalytic domain thiamin pyrophosphokinase</fullName>
    </recommendedName>
</protein>
<evidence type="ECO:0008006" key="4">
    <source>
        <dbReference type="Google" id="ProtNLM"/>
    </source>
</evidence>
<dbReference type="EMBL" id="CAJMXA010003102">
    <property type="protein sequence ID" value="CAE6491156.1"/>
    <property type="molecule type" value="Genomic_DNA"/>
</dbReference>
<feature type="compositionally biased region" description="Low complexity" evidence="1">
    <location>
        <begin position="277"/>
        <end position="286"/>
    </location>
</feature>
<organism evidence="2 3">
    <name type="scientific">Rhizoctonia solani</name>
    <dbReference type="NCBI Taxonomy" id="456999"/>
    <lineage>
        <taxon>Eukaryota</taxon>
        <taxon>Fungi</taxon>
        <taxon>Dikarya</taxon>
        <taxon>Basidiomycota</taxon>
        <taxon>Agaricomycotina</taxon>
        <taxon>Agaricomycetes</taxon>
        <taxon>Cantharellales</taxon>
        <taxon>Ceratobasidiaceae</taxon>
        <taxon>Rhizoctonia</taxon>
    </lineage>
</organism>
<reference evidence="2" key="1">
    <citation type="submission" date="2021-01" db="EMBL/GenBank/DDBJ databases">
        <authorList>
            <person name="Kaushik A."/>
        </authorList>
    </citation>
    <scope>NUCLEOTIDE SEQUENCE</scope>
    <source>
        <strain evidence="2">AG6-10EEA</strain>
    </source>
</reference>
<comment type="caution">
    <text evidence="2">The sequence shown here is derived from an EMBL/GenBank/DDBJ whole genome shotgun (WGS) entry which is preliminary data.</text>
</comment>
<feature type="region of interest" description="Disordered" evidence="1">
    <location>
        <begin position="37"/>
        <end position="81"/>
    </location>
</feature>